<reference evidence="1" key="1">
    <citation type="submission" date="2023-10" db="EMBL/GenBank/DDBJ databases">
        <title>Genome assembly of Pristionchus species.</title>
        <authorList>
            <person name="Yoshida K."/>
            <person name="Sommer R.J."/>
        </authorList>
    </citation>
    <scope>NUCLEOTIDE SEQUENCE</scope>
    <source>
        <strain evidence="1">RS5133</strain>
    </source>
</reference>
<evidence type="ECO:0000313" key="1">
    <source>
        <dbReference type="EMBL" id="GMT33371.1"/>
    </source>
</evidence>
<proteinExistence type="predicted"/>
<protein>
    <submittedName>
        <fullName evidence="1">Uncharacterized protein</fullName>
    </submittedName>
</protein>
<name>A0AAV5WN00_9BILA</name>
<sequence>FLMNDWEDVESKKAKRRKIYAEMRDCMKMIKDRVDDEQTIKNYIFLLTRFIRGRSSLMEIDEFATKNLPMKVRESHETLFTHLLDGSQVPIGKAAMEEKTGKKKEHVIPSESLITVHLYLMGAVEGINEIDEDSGTIIRDALNFHLKGIIEDAVKVRLPYLVSPSGSLRLNTTTDPTAQRARHKITMRDVRDGIEMADGTALWVQFASKEMRDKLRRRFAELK</sequence>
<organism evidence="1 2">
    <name type="scientific">Pristionchus fissidentatus</name>
    <dbReference type="NCBI Taxonomy" id="1538716"/>
    <lineage>
        <taxon>Eukaryota</taxon>
        <taxon>Metazoa</taxon>
        <taxon>Ecdysozoa</taxon>
        <taxon>Nematoda</taxon>
        <taxon>Chromadorea</taxon>
        <taxon>Rhabditida</taxon>
        <taxon>Rhabditina</taxon>
        <taxon>Diplogasteromorpha</taxon>
        <taxon>Diplogasteroidea</taxon>
        <taxon>Neodiplogasteridae</taxon>
        <taxon>Pristionchus</taxon>
    </lineage>
</organism>
<comment type="caution">
    <text evidence="1">The sequence shown here is derived from an EMBL/GenBank/DDBJ whole genome shotgun (WGS) entry which is preliminary data.</text>
</comment>
<gene>
    <name evidence="1" type="ORF">PFISCL1PPCAC_24668</name>
</gene>
<keyword evidence="2" id="KW-1185">Reference proteome</keyword>
<evidence type="ECO:0000313" key="2">
    <source>
        <dbReference type="Proteomes" id="UP001432322"/>
    </source>
</evidence>
<dbReference type="AlphaFoldDB" id="A0AAV5WN00"/>
<dbReference type="EMBL" id="BTSY01000006">
    <property type="protein sequence ID" value="GMT33371.1"/>
    <property type="molecule type" value="Genomic_DNA"/>
</dbReference>
<accession>A0AAV5WN00</accession>
<dbReference type="Proteomes" id="UP001432322">
    <property type="component" value="Unassembled WGS sequence"/>
</dbReference>
<feature type="non-terminal residue" evidence="1">
    <location>
        <position position="1"/>
    </location>
</feature>